<dbReference type="AlphaFoldDB" id="A0AA36GB09"/>
<keyword evidence="1" id="KW-0408">Iron</keyword>
<dbReference type="Proteomes" id="UP001177023">
    <property type="component" value="Unassembled WGS sequence"/>
</dbReference>
<dbReference type="Gene3D" id="1.10.490.10">
    <property type="entry name" value="Globins"/>
    <property type="match status" value="1"/>
</dbReference>
<comment type="caution">
    <text evidence="4">The sequence shown here is derived from an EMBL/GenBank/DDBJ whole genome shotgun (WGS) entry which is preliminary data.</text>
</comment>
<keyword evidence="1" id="KW-0349">Heme</keyword>
<reference evidence="4" key="1">
    <citation type="submission" date="2023-06" db="EMBL/GenBank/DDBJ databases">
        <authorList>
            <person name="Delattre M."/>
        </authorList>
    </citation>
    <scope>NUCLEOTIDE SEQUENCE</scope>
    <source>
        <strain evidence="4">AF72</strain>
    </source>
</reference>
<dbReference type="InterPro" id="IPR044399">
    <property type="entry name" value="Mb-like_M"/>
</dbReference>
<dbReference type="GO" id="GO:0019825">
    <property type="term" value="F:oxygen binding"/>
    <property type="evidence" value="ECO:0007669"/>
    <property type="project" value="InterPro"/>
</dbReference>
<feature type="non-terminal residue" evidence="4">
    <location>
        <position position="1"/>
    </location>
</feature>
<feature type="domain" description="Globin" evidence="3">
    <location>
        <begin position="109"/>
        <end position="258"/>
    </location>
</feature>
<feature type="region of interest" description="Disordered" evidence="2">
    <location>
        <begin position="1"/>
        <end position="46"/>
    </location>
</feature>
<comment type="similarity">
    <text evidence="1">Belongs to the globin family.</text>
</comment>
<dbReference type="InterPro" id="IPR000971">
    <property type="entry name" value="Globin"/>
</dbReference>
<feature type="region of interest" description="Disordered" evidence="2">
    <location>
        <begin position="60"/>
        <end position="87"/>
    </location>
</feature>
<keyword evidence="5" id="KW-1185">Reference proteome</keyword>
<dbReference type="PROSITE" id="PS01033">
    <property type="entry name" value="GLOBIN"/>
    <property type="match status" value="1"/>
</dbReference>
<organism evidence="4 5">
    <name type="scientific">Mesorhabditis spiculigera</name>
    <dbReference type="NCBI Taxonomy" id="96644"/>
    <lineage>
        <taxon>Eukaryota</taxon>
        <taxon>Metazoa</taxon>
        <taxon>Ecdysozoa</taxon>
        <taxon>Nematoda</taxon>
        <taxon>Chromadorea</taxon>
        <taxon>Rhabditida</taxon>
        <taxon>Rhabditina</taxon>
        <taxon>Rhabditomorpha</taxon>
        <taxon>Rhabditoidea</taxon>
        <taxon>Rhabditidae</taxon>
        <taxon>Mesorhabditinae</taxon>
        <taxon>Mesorhabditis</taxon>
    </lineage>
</organism>
<evidence type="ECO:0000256" key="2">
    <source>
        <dbReference type="SAM" id="MobiDB-lite"/>
    </source>
</evidence>
<keyword evidence="1" id="KW-0813">Transport</keyword>
<name>A0AA36GB09_9BILA</name>
<keyword evidence="1" id="KW-0561">Oxygen transport</keyword>
<dbReference type="InterPro" id="IPR053341">
    <property type="entry name" value="Oxidative_stress_globin-like"/>
</dbReference>
<protein>
    <recommendedName>
        <fullName evidence="3">Globin domain-containing protein</fullName>
    </recommendedName>
</protein>
<proteinExistence type="inferred from homology"/>
<evidence type="ECO:0000313" key="5">
    <source>
        <dbReference type="Proteomes" id="UP001177023"/>
    </source>
</evidence>
<evidence type="ECO:0000256" key="1">
    <source>
        <dbReference type="RuleBase" id="RU000356"/>
    </source>
</evidence>
<dbReference type="InterPro" id="IPR012292">
    <property type="entry name" value="Globin/Proto"/>
</dbReference>
<dbReference type="CDD" id="cd01040">
    <property type="entry name" value="Mb-like"/>
    <property type="match status" value="1"/>
</dbReference>
<accession>A0AA36GB09</accession>
<dbReference type="InterPro" id="IPR009050">
    <property type="entry name" value="Globin-like_sf"/>
</dbReference>
<dbReference type="Pfam" id="PF00042">
    <property type="entry name" value="Globin"/>
    <property type="match status" value="1"/>
</dbReference>
<gene>
    <name evidence="4" type="ORF">MSPICULIGERA_LOCUS17227</name>
</gene>
<dbReference type="GO" id="GO:0020037">
    <property type="term" value="F:heme binding"/>
    <property type="evidence" value="ECO:0007669"/>
    <property type="project" value="InterPro"/>
</dbReference>
<dbReference type="PANTHER" id="PTHR47768:SF2">
    <property type="entry name" value="GLOBIN-RELATED"/>
    <property type="match status" value="1"/>
</dbReference>
<dbReference type="SUPFAM" id="SSF46458">
    <property type="entry name" value="Globin-like"/>
    <property type="match status" value="1"/>
</dbReference>
<keyword evidence="1" id="KW-0479">Metal-binding</keyword>
<evidence type="ECO:0000313" key="4">
    <source>
        <dbReference type="EMBL" id="CAJ0578990.1"/>
    </source>
</evidence>
<dbReference type="PANTHER" id="PTHR47768">
    <property type="entry name" value="GLOBIN RELATED-RELATED"/>
    <property type="match status" value="1"/>
</dbReference>
<sequence>MGADQSKKQKPTLAEMRYKIERPPPRKNKVRVSKTDPPRDEEMLDVSMVQSPSCSYMEGSVDSGVSAMDAHSEGDPGEPGPSTSVCPVKSTSYESALARPLCVERVSHFLTRRERILLEHSWKKCKKTGSEHVGSKIFLMVLTAQPDIKPIFGLEKIPQGRLKYDPRFRQHAQVFTRSFEYVIKNIEFPEKIEQHFESLGRRHVAFQGRGFDPIYWETFAECMTQAAVEWEAHKQRLTLSAWRTLVSNIITFMRRGFDEENGKRKYG</sequence>
<dbReference type="EMBL" id="CATQJA010002655">
    <property type="protein sequence ID" value="CAJ0578990.1"/>
    <property type="molecule type" value="Genomic_DNA"/>
</dbReference>
<evidence type="ECO:0000259" key="3">
    <source>
        <dbReference type="PROSITE" id="PS01033"/>
    </source>
</evidence>
<dbReference type="GO" id="GO:0005344">
    <property type="term" value="F:oxygen carrier activity"/>
    <property type="evidence" value="ECO:0007669"/>
    <property type="project" value="UniProtKB-KW"/>
</dbReference>